<keyword evidence="1" id="KW-0732">Signal</keyword>
<gene>
    <name evidence="2" type="ORF">CYMTET_8767</name>
</gene>
<evidence type="ECO:0000313" key="2">
    <source>
        <dbReference type="EMBL" id="KAK3283534.1"/>
    </source>
</evidence>
<dbReference type="Proteomes" id="UP001190700">
    <property type="component" value="Unassembled WGS sequence"/>
</dbReference>
<evidence type="ECO:0000313" key="3">
    <source>
        <dbReference type="Proteomes" id="UP001190700"/>
    </source>
</evidence>
<reference evidence="2 3" key="1">
    <citation type="journal article" date="2015" name="Genome Biol. Evol.">
        <title>Comparative Genomics of a Bacterivorous Green Alga Reveals Evolutionary Causalities and Consequences of Phago-Mixotrophic Mode of Nutrition.</title>
        <authorList>
            <person name="Burns J.A."/>
            <person name="Paasch A."/>
            <person name="Narechania A."/>
            <person name="Kim E."/>
        </authorList>
    </citation>
    <scope>NUCLEOTIDE SEQUENCE [LARGE SCALE GENOMIC DNA]</scope>
    <source>
        <strain evidence="2 3">PLY_AMNH</strain>
    </source>
</reference>
<protein>
    <recommendedName>
        <fullName evidence="4">J domain-containing protein</fullName>
    </recommendedName>
</protein>
<dbReference type="AlphaFoldDB" id="A0AAE0LG55"/>
<proteinExistence type="predicted"/>
<keyword evidence="3" id="KW-1185">Reference proteome</keyword>
<feature type="signal peptide" evidence="1">
    <location>
        <begin position="1"/>
        <end position="21"/>
    </location>
</feature>
<comment type="caution">
    <text evidence="2">The sequence shown here is derived from an EMBL/GenBank/DDBJ whole genome shotgun (WGS) entry which is preliminary data.</text>
</comment>
<feature type="chain" id="PRO_5042255364" description="J domain-containing protein" evidence="1">
    <location>
        <begin position="22"/>
        <end position="245"/>
    </location>
</feature>
<accession>A0AAE0LG55</accession>
<dbReference type="EMBL" id="LGRX02002729">
    <property type="protein sequence ID" value="KAK3283534.1"/>
    <property type="molecule type" value="Genomic_DNA"/>
</dbReference>
<sequence length="245" mass="27922">MAGISVYTLLWVCSCILFVKSQGDQRQWEHVQPAGCLRGEEAKGRWCEVHADGSVTIRIVNRLKDLIKTSEKKIEEGKGVEGLDSEVKASWAVLKATSEADTKYETAERKRLKDLPAGTRKRSPSQYRCRKNKKTGWEIENLEYKCTVTDYKLSKKEDVEPAGKVADALETKATKTYKKISKEMHPDKQVKFFRNAPRCEKEKAVLVEMLKAIFDRAADLKSCIMKPLRCELPDLNPRKGINEEL</sequence>
<evidence type="ECO:0000256" key="1">
    <source>
        <dbReference type="SAM" id="SignalP"/>
    </source>
</evidence>
<evidence type="ECO:0008006" key="4">
    <source>
        <dbReference type="Google" id="ProtNLM"/>
    </source>
</evidence>
<organism evidence="2 3">
    <name type="scientific">Cymbomonas tetramitiformis</name>
    <dbReference type="NCBI Taxonomy" id="36881"/>
    <lineage>
        <taxon>Eukaryota</taxon>
        <taxon>Viridiplantae</taxon>
        <taxon>Chlorophyta</taxon>
        <taxon>Pyramimonadophyceae</taxon>
        <taxon>Pyramimonadales</taxon>
        <taxon>Pyramimonadaceae</taxon>
        <taxon>Cymbomonas</taxon>
    </lineage>
</organism>
<name>A0AAE0LG55_9CHLO</name>